<reference evidence="2" key="2">
    <citation type="submission" date="2012-06" db="EMBL/GenBank/DDBJ databases">
        <authorList>
            <person name="Yu Y."/>
            <person name="Currie J."/>
            <person name="Lomeli R."/>
            <person name="Angelova A."/>
            <person name="Collura K."/>
            <person name="Wissotski M."/>
            <person name="Campos D."/>
            <person name="Kudrna D."/>
            <person name="Golser W."/>
            <person name="Ashely E."/>
            <person name="Descour A."/>
            <person name="Fernandes J."/>
            <person name="Soderlund C."/>
            <person name="Walbot V."/>
        </authorList>
    </citation>
    <scope>NUCLEOTIDE SEQUENCE</scope>
    <source>
        <strain evidence="2">B73</strain>
    </source>
</reference>
<organism evidence="2">
    <name type="scientific">Zea mays</name>
    <name type="common">Maize</name>
    <dbReference type="NCBI Taxonomy" id="4577"/>
    <lineage>
        <taxon>Eukaryota</taxon>
        <taxon>Viridiplantae</taxon>
        <taxon>Streptophyta</taxon>
        <taxon>Embryophyta</taxon>
        <taxon>Tracheophyta</taxon>
        <taxon>Spermatophyta</taxon>
        <taxon>Magnoliopsida</taxon>
        <taxon>Liliopsida</taxon>
        <taxon>Poales</taxon>
        <taxon>Poaceae</taxon>
        <taxon>PACMAD clade</taxon>
        <taxon>Panicoideae</taxon>
        <taxon>Andropogonodae</taxon>
        <taxon>Andropogoneae</taxon>
        <taxon>Tripsacinae</taxon>
        <taxon>Zea</taxon>
    </lineage>
</organism>
<evidence type="ECO:0000256" key="1">
    <source>
        <dbReference type="SAM" id="SignalP"/>
    </source>
</evidence>
<feature type="signal peptide" evidence="1">
    <location>
        <begin position="1"/>
        <end position="19"/>
    </location>
</feature>
<evidence type="ECO:0000313" key="2">
    <source>
        <dbReference type="EMBL" id="ACL53959.1"/>
    </source>
</evidence>
<reference evidence="2" key="1">
    <citation type="journal article" date="2009" name="PLoS Genet.">
        <title>Sequencing, mapping, and analysis of 27,455 maize full-length cDNAs.</title>
        <authorList>
            <person name="Soderlund C."/>
            <person name="Descour A."/>
            <person name="Kudrna D."/>
            <person name="Bomhoff M."/>
            <person name="Boyd L."/>
            <person name="Currie J."/>
            <person name="Angelova A."/>
            <person name="Collura K."/>
            <person name="Wissotski M."/>
            <person name="Ashley E."/>
            <person name="Morrow D."/>
            <person name="Fernandes J."/>
            <person name="Walbot V."/>
            <person name="Yu Y."/>
        </authorList>
    </citation>
    <scope>NUCLEOTIDE SEQUENCE</scope>
    <source>
        <strain evidence="2">B73</strain>
    </source>
</reference>
<dbReference type="EMBL" id="BT055352">
    <property type="protein sequence ID" value="ACL53959.1"/>
    <property type="molecule type" value="mRNA"/>
</dbReference>
<feature type="chain" id="PRO_5002864353" description="Secreted protein" evidence="1">
    <location>
        <begin position="20"/>
        <end position="152"/>
    </location>
</feature>
<keyword evidence="1" id="KW-0732">Signal</keyword>
<proteinExistence type="evidence at transcript level"/>
<accession>B8A1B0</accession>
<sequence length="152" mass="16679">MVLRLVMGAWSVTVHVAMADPVTAMVIAAAAGVGNHGRPPGRATSGGARGRGRRHVVPGLRELHLRVEEELHALRLQLLREVHALALHLGGLLQLRGLHALIRLAEAPYRMRQLLEPPRAVVAAATVGAPFVRPLPLPVHRRRKRRQRREAV</sequence>
<dbReference type="AlphaFoldDB" id="B8A1B0"/>
<name>B8A1B0_MAIZE</name>
<protein>
    <recommendedName>
        <fullName evidence="3">Secreted protein</fullName>
    </recommendedName>
</protein>
<evidence type="ECO:0008006" key="3">
    <source>
        <dbReference type="Google" id="ProtNLM"/>
    </source>
</evidence>